<dbReference type="Pfam" id="PF22785">
    <property type="entry name" value="Tc-R-P"/>
    <property type="match status" value="1"/>
</dbReference>
<organism evidence="2 3">
    <name type="scientific">Tritonibacter horizontis</name>
    <dbReference type="NCBI Taxonomy" id="1768241"/>
    <lineage>
        <taxon>Bacteria</taxon>
        <taxon>Pseudomonadati</taxon>
        <taxon>Pseudomonadota</taxon>
        <taxon>Alphaproteobacteria</taxon>
        <taxon>Rhodobacterales</taxon>
        <taxon>Paracoccaceae</taxon>
        <taxon>Tritonibacter</taxon>
    </lineage>
</organism>
<accession>A0A132BSA1</accession>
<dbReference type="InterPro" id="IPR016130">
    <property type="entry name" value="Tyr_Pase_AS"/>
</dbReference>
<protein>
    <submittedName>
        <fullName evidence="2">Dual specificity phosphatase, catalytic domain</fullName>
    </submittedName>
</protein>
<dbReference type="PROSITE" id="PS50056">
    <property type="entry name" value="TYR_PHOSPHATASE_2"/>
    <property type="match status" value="1"/>
</dbReference>
<evidence type="ECO:0000259" key="1">
    <source>
        <dbReference type="PROSITE" id="PS50056"/>
    </source>
</evidence>
<proteinExistence type="predicted"/>
<comment type="caution">
    <text evidence="2">The sequence shown here is derived from an EMBL/GenBank/DDBJ whole genome shotgun (WGS) entry which is preliminary data.</text>
</comment>
<dbReference type="SUPFAM" id="SSF52799">
    <property type="entry name" value="(Phosphotyrosine protein) phosphatases II"/>
    <property type="match status" value="1"/>
</dbReference>
<reference evidence="2 3" key="1">
    <citation type="submission" date="2015-12" db="EMBL/GenBank/DDBJ databases">
        <title>Genome sequence of the marine Rhodobacteraceae strain O3.65, Candidatus Tritonibacter horizontis.</title>
        <authorList>
            <person name="Poehlein A."/>
            <person name="Giebel H.A."/>
            <person name="Voget S."/>
            <person name="Brinkhoff T."/>
        </authorList>
    </citation>
    <scope>NUCLEOTIDE SEQUENCE [LARGE SCALE GENOMIC DNA]</scope>
    <source>
        <strain evidence="2 3">O3.65</strain>
    </source>
</reference>
<feature type="domain" description="Tyrosine specific protein phosphatases" evidence="1">
    <location>
        <begin position="108"/>
        <end position="175"/>
    </location>
</feature>
<dbReference type="PATRIC" id="fig|1768241.3.peg.4147"/>
<evidence type="ECO:0000313" key="3">
    <source>
        <dbReference type="Proteomes" id="UP000068382"/>
    </source>
</evidence>
<dbReference type="Proteomes" id="UP000068382">
    <property type="component" value="Unassembled WGS sequence"/>
</dbReference>
<dbReference type="RefSeq" id="WP_082705236.1">
    <property type="nucleotide sequence ID" value="NZ_LPUY01000103.1"/>
</dbReference>
<evidence type="ECO:0000313" key="2">
    <source>
        <dbReference type="EMBL" id="KUP91194.1"/>
    </source>
</evidence>
<name>A0A132BSA1_9RHOB</name>
<dbReference type="OrthoDB" id="9806482at2"/>
<dbReference type="InterPro" id="IPR029021">
    <property type="entry name" value="Prot-tyrosine_phosphatase-like"/>
</dbReference>
<keyword evidence="3" id="KW-1185">Reference proteome</keyword>
<sequence length="187" mass="20480">MVSVSDRQFVQTDQNHVQCQAQTLTLHALSVADGILALSPVPGAGGLYKQDLHLIREWRPSIVITLTTRVEHVILGVETLGSDIQGLGSRWFHMPIEDYQIPAGAVHERWPEISALARQALTGGGRVLVHCKGGCGRSGMIALRLMIECGERPDAALARLRAVRPCAVETDAQMAWAYGRRRKTPRA</sequence>
<dbReference type="InterPro" id="IPR000387">
    <property type="entry name" value="Tyr_Pase_dom"/>
</dbReference>
<dbReference type="Gene3D" id="3.90.190.10">
    <property type="entry name" value="Protein tyrosine phosphatase superfamily"/>
    <property type="match status" value="1"/>
</dbReference>
<dbReference type="PROSITE" id="PS00383">
    <property type="entry name" value="TYR_PHOSPHATASE_1"/>
    <property type="match status" value="1"/>
</dbReference>
<dbReference type="AlphaFoldDB" id="A0A132BSA1"/>
<gene>
    <name evidence="2" type="ORF">TRIHO_39720</name>
</gene>
<dbReference type="EMBL" id="LPUY01000103">
    <property type="protein sequence ID" value="KUP91194.1"/>
    <property type="molecule type" value="Genomic_DNA"/>
</dbReference>